<keyword evidence="4" id="KW-1185">Reference proteome</keyword>
<reference evidence="3 4" key="1">
    <citation type="journal article" date="2023" name="Environ Microbiome">
        <title>A coral-associated actinobacterium mitigates coral bleaching under heat stress.</title>
        <authorList>
            <person name="Li J."/>
            <person name="Zou Y."/>
            <person name="Li Q."/>
            <person name="Zhang J."/>
            <person name="Bourne D.G."/>
            <person name="Lyu Y."/>
            <person name="Liu C."/>
            <person name="Zhang S."/>
        </authorList>
    </citation>
    <scope>NUCLEOTIDE SEQUENCE [LARGE SCALE GENOMIC DNA]</scope>
    <source>
        <strain evidence="3 4">SCSIO 13291</strain>
    </source>
</reference>
<dbReference type="Proteomes" id="UP001434337">
    <property type="component" value="Chromosome"/>
</dbReference>
<evidence type="ECO:0000313" key="3">
    <source>
        <dbReference type="EMBL" id="WZW98409.1"/>
    </source>
</evidence>
<dbReference type="Pfam" id="PF18164">
    <property type="entry name" value="GNAT_C"/>
    <property type="match status" value="1"/>
</dbReference>
<gene>
    <name evidence="3" type="ORF">PCC79_16205</name>
</gene>
<dbReference type="Gene3D" id="3.40.630.120">
    <property type="match status" value="1"/>
</dbReference>
<feature type="domain" description="N-acyltransferase N-terminal" evidence="1">
    <location>
        <begin position="14"/>
        <end position="142"/>
    </location>
</feature>
<evidence type="ECO:0000313" key="4">
    <source>
        <dbReference type="Proteomes" id="UP001434337"/>
    </source>
</evidence>
<accession>A0ABZ3C6M3</accession>
<dbReference type="InterPro" id="IPR041273">
    <property type="entry name" value="NAT_N"/>
</dbReference>
<protein>
    <submittedName>
        <fullName evidence="3">Acyltransferase domain-containing protein</fullName>
    </submittedName>
</protein>
<organism evidence="3 4">
    <name type="scientific">Propioniciclava soli</name>
    <dbReference type="NCBI Taxonomy" id="2775081"/>
    <lineage>
        <taxon>Bacteria</taxon>
        <taxon>Bacillati</taxon>
        <taxon>Actinomycetota</taxon>
        <taxon>Actinomycetes</taxon>
        <taxon>Propionibacteriales</taxon>
        <taxon>Propionibacteriaceae</taxon>
        <taxon>Propioniciclava</taxon>
    </lineage>
</organism>
<name>A0ABZ3C6M3_9ACTN</name>
<dbReference type="RefSeq" id="WP_232547049.1">
    <property type="nucleotide sequence ID" value="NZ_CP115965.1"/>
</dbReference>
<keyword evidence="3" id="KW-0808">Transferase</keyword>
<keyword evidence="3" id="KW-0012">Acyltransferase</keyword>
<evidence type="ECO:0000259" key="1">
    <source>
        <dbReference type="Pfam" id="PF18082"/>
    </source>
</evidence>
<dbReference type="GO" id="GO:0016746">
    <property type="term" value="F:acyltransferase activity"/>
    <property type="evidence" value="ECO:0007669"/>
    <property type="project" value="UniProtKB-KW"/>
</dbReference>
<feature type="domain" description="GNAT-like C-terminal" evidence="2">
    <location>
        <begin position="144"/>
        <end position="285"/>
    </location>
</feature>
<proteinExistence type="predicted"/>
<evidence type="ECO:0000259" key="2">
    <source>
        <dbReference type="Pfam" id="PF18164"/>
    </source>
</evidence>
<dbReference type="Pfam" id="PF18082">
    <property type="entry name" value="NAT_N"/>
    <property type="match status" value="1"/>
</dbReference>
<dbReference type="EMBL" id="CP115965">
    <property type="protein sequence ID" value="WZW98409.1"/>
    <property type="molecule type" value="Genomic_DNA"/>
</dbReference>
<dbReference type="InterPro" id="IPR041644">
    <property type="entry name" value="GNAT_C"/>
</dbReference>
<sequence>MSARTTLNPDGTALPELLGRLAFRPEDAAAFTDCLRAFTDADWATVERLHGLLAARVGLLEDRPNPLHGEPIDHPLAPELLGLAALVAAAPQVQHELVRRGVTPDVAWRSVADLGQQVAVHRRVHGRFGFGTTGWNAPNFAGGLVWLGRLQYTLERDEVFGWVLGCHIPETGSLTPAAVDDSFRQARHLADTAFADFPISRITCESWLLDPSMVARLDPASNMARFAGRFTRYGTPRDGRRDALYFGFHRETRSGQHVDLASLPRATSLQRAVLAQLDAGGVVVQRGWAPLPTDGLPTDDLTG</sequence>